<dbReference type="Proteomes" id="UP000275408">
    <property type="component" value="Unassembled WGS sequence"/>
</dbReference>
<reference evidence="1 2" key="1">
    <citation type="journal article" date="2018" name="Sci. Rep.">
        <title>Comparative analysis of the Pocillopora damicornis genome highlights role of immune system in coral evolution.</title>
        <authorList>
            <person name="Cunning R."/>
            <person name="Bay R.A."/>
            <person name="Gillette P."/>
            <person name="Baker A.C."/>
            <person name="Traylor-Knowles N."/>
        </authorList>
    </citation>
    <scope>NUCLEOTIDE SEQUENCE [LARGE SCALE GENOMIC DNA]</scope>
    <source>
        <strain evidence="1">RSMAS</strain>
        <tissue evidence="1">Whole animal</tissue>
    </source>
</reference>
<protein>
    <submittedName>
        <fullName evidence="1">Uncharacterized protein</fullName>
    </submittedName>
</protein>
<comment type="caution">
    <text evidence="1">The sequence shown here is derived from an EMBL/GenBank/DDBJ whole genome shotgun (WGS) entry which is preliminary data.</text>
</comment>
<gene>
    <name evidence="1" type="ORF">pdam_00011795</name>
</gene>
<organism evidence="1 2">
    <name type="scientific">Pocillopora damicornis</name>
    <name type="common">Cauliflower coral</name>
    <name type="synonym">Millepora damicornis</name>
    <dbReference type="NCBI Taxonomy" id="46731"/>
    <lineage>
        <taxon>Eukaryota</taxon>
        <taxon>Metazoa</taxon>
        <taxon>Cnidaria</taxon>
        <taxon>Anthozoa</taxon>
        <taxon>Hexacorallia</taxon>
        <taxon>Scleractinia</taxon>
        <taxon>Astrocoeniina</taxon>
        <taxon>Pocilloporidae</taxon>
        <taxon>Pocillopora</taxon>
    </lineage>
</organism>
<dbReference type="EMBL" id="RCHS01002373">
    <property type="protein sequence ID" value="RMX47768.1"/>
    <property type="molecule type" value="Genomic_DNA"/>
</dbReference>
<name>A0A3M6U2Q8_POCDA</name>
<accession>A0A3M6U2Q8</accession>
<keyword evidence="2" id="KW-1185">Reference proteome</keyword>
<sequence length="41" mass="4718">MTAIAVEKETRSLESSGRSINVWSHEERLGGRFKKTQGFFF</sequence>
<proteinExistence type="predicted"/>
<dbReference type="AlphaFoldDB" id="A0A3M6U2Q8"/>
<evidence type="ECO:0000313" key="2">
    <source>
        <dbReference type="Proteomes" id="UP000275408"/>
    </source>
</evidence>
<evidence type="ECO:0000313" key="1">
    <source>
        <dbReference type="EMBL" id="RMX47768.1"/>
    </source>
</evidence>